<evidence type="ECO:0000313" key="8">
    <source>
        <dbReference type="EMBL" id="CUS46346.1"/>
    </source>
</evidence>
<protein>
    <recommendedName>
        <fullName evidence="2">glycerophosphodiester phosphodiesterase</fullName>
        <ecNumber evidence="2">3.1.4.46</ecNumber>
    </recommendedName>
</protein>
<comment type="catalytic activity">
    <reaction evidence="6">
        <text>a sn-glycero-3-phosphodiester + H2O = an alcohol + sn-glycerol 3-phosphate + H(+)</text>
        <dbReference type="Rhea" id="RHEA:12969"/>
        <dbReference type="ChEBI" id="CHEBI:15377"/>
        <dbReference type="ChEBI" id="CHEBI:15378"/>
        <dbReference type="ChEBI" id="CHEBI:30879"/>
        <dbReference type="ChEBI" id="CHEBI:57597"/>
        <dbReference type="ChEBI" id="CHEBI:83408"/>
        <dbReference type="EC" id="3.1.4.46"/>
    </reaction>
</comment>
<dbReference type="GO" id="GO:0008889">
    <property type="term" value="F:glycerophosphodiester phosphodiesterase activity"/>
    <property type="evidence" value="ECO:0007669"/>
    <property type="project" value="UniProtKB-EC"/>
</dbReference>
<proteinExistence type="inferred from homology"/>
<evidence type="ECO:0000259" key="7">
    <source>
        <dbReference type="PROSITE" id="PS51704"/>
    </source>
</evidence>
<evidence type="ECO:0000256" key="3">
    <source>
        <dbReference type="ARBA" id="ARBA00022729"/>
    </source>
</evidence>
<gene>
    <name evidence="8" type="ORF">MGWOODY_Smn1823</name>
</gene>
<dbReference type="PANTHER" id="PTHR43620:SF7">
    <property type="entry name" value="GLYCEROPHOSPHODIESTER PHOSPHODIESTERASE GDPD5-RELATED"/>
    <property type="match status" value="1"/>
</dbReference>
<dbReference type="CDD" id="cd08602">
    <property type="entry name" value="GDPD_ScGlpQ1_like"/>
    <property type="match status" value="1"/>
</dbReference>
<dbReference type="EC" id="3.1.4.46" evidence="2"/>
<keyword evidence="3" id="KW-0732">Signal</keyword>
<name>A0A161K5U2_9ZZZZ</name>
<evidence type="ECO:0000256" key="4">
    <source>
        <dbReference type="ARBA" id="ARBA00022798"/>
    </source>
</evidence>
<sequence length="362" mass="39228">MKLFRLSLRKRNLVGALLALVPGGAIGQTAPVTPPSPPLSPVIVIAHRGVSGLRPEHTLASYELAIEQGADFIEPDLVPTKDGVLVARHENDITETTDVAKHPEFAARKTTKVIDGEKHTGWFTEDFTLVELKTLRAKERLPMLRPDNAKYDGQFEVPTLAEIIALAKKHSIGGRTVGIYPETKHPTYFASIGLPLEKRLVAQLKAAGWHDASAPVFIQSFEVNNLKALHKLTGIRLIQLMDANGAPADNAAPSYAAMATPEGLKAVAAYAWGIGPNKDMIIKGDAAPSTLVADAHAAGLRLHPWTFRAENFFLPPSMRVGVNPRAHGRLSDDIRRYLALGIDGFFTDFTAIGVEARGTRVN</sequence>
<evidence type="ECO:0000256" key="5">
    <source>
        <dbReference type="ARBA" id="ARBA00022801"/>
    </source>
</evidence>
<dbReference type="SUPFAM" id="SSF51695">
    <property type="entry name" value="PLC-like phosphodiesterases"/>
    <property type="match status" value="1"/>
</dbReference>
<dbReference type="EMBL" id="CZQE01000361">
    <property type="protein sequence ID" value="CUS46346.1"/>
    <property type="molecule type" value="Genomic_DNA"/>
</dbReference>
<dbReference type="GO" id="GO:0042597">
    <property type="term" value="C:periplasmic space"/>
    <property type="evidence" value="ECO:0007669"/>
    <property type="project" value="TreeGrafter"/>
</dbReference>
<evidence type="ECO:0000256" key="6">
    <source>
        <dbReference type="ARBA" id="ARBA00047512"/>
    </source>
</evidence>
<keyword evidence="5 8" id="KW-0378">Hydrolase</keyword>
<feature type="domain" description="GP-PDE" evidence="7">
    <location>
        <begin position="42"/>
        <end position="341"/>
    </location>
</feature>
<dbReference type="Gene3D" id="3.20.20.190">
    <property type="entry name" value="Phosphatidylinositol (PI) phosphodiesterase"/>
    <property type="match status" value="1"/>
</dbReference>
<dbReference type="InterPro" id="IPR030395">
    <property type="entry name" value="GP_PDE_dom"/>
</dbReference>
<dbReference type="Pfam" id="PF03009">
    <property type="entry name" value="GDPD"/>
    <property type="match status" value="1"/>
</dbReference>
<comment type="similarity">
    <text evidence="1">Belongs to the glycerophosphoryl diester phosphodiesterase family.</text>
</comment>
<organism evidence="8">
    <name type="scientific">hydrothermal vent metagenome</name>
    <dbReference type="NCBI Taxonomy" id="652676"/>
    <lineage>
        <taxon>unclassified sequences</taxon>
        <taxon>metagenomes</taxon>
        <taxon>ecological metagenomes</taxon>
    </lineage>
</organism>
<dbReference type="AlphaFoldDB" id="A0A161K5U2"/>
<keyword evidence="4" id="KW-0319">Glycerol metabolism</keyword>
<evidence type="ECO:0000256" key="1">
    <source>
        <dbReference type="ARBA" id="ARBA00007277"/>
    </source>
</evidence>
<dbReference type="GO" id="GO:0006629">
    <property type="term" value="P:lipid metabolic process"/>
    <property type="evidence" value="ECO:0007669"/>
    <property type="project" value="InterPro"/>
</dbReference>
<dbReference type="PANTHER" id="PTHR43620">
    <property type="entry name" value="GLYCEROPHOSPHORYL DIESTER PHOSPHODIESTERASE"/>
    <property type="match status" value="1"/>
</dbReference>
<evidence type="ECO:0000256" key="2">
    <source>
        <dbReference type="ARBA" id="ARBA00012247"/>
    </source>
</evidence>
<dbReference type="PROSITE" id="PS51704">
    <property type="entry name" value="GP_PDE"/>
    <property type="match status" value="1"/>
</dbReference>
<dbReference type="InterPro" id="IPR017946">
    <property type="entry name" value="PLC-like_Pdiesterase_TIM-brl"/>
</dbReference>
<reference evidence="8" key="1">
    <citation type="submission" date="2015-10" db="EMBL/GenBank/DDBJ databases">
        <authorList>
            <person name="Gilbert D.G."/>
        </authorList>
    </citation>
    <scope>NUCLEOTIDE SEQUENCE</scope>
</reference>
<accession>A0A161K5U2</accession>
<dbReference type="GO" id="GO:0006071">
    <property type="term" value="P:glycerol metabolic process"/>
    <property type="evidence" value="ECO:0007669"/>
    <property type="project" value="UniProtKB-KW"/>
</dbReference>